<gene>
    <name evidence="3" type="ORF">SAMN04488125_110103</name>
</gene>
<dbReference type="Proteomes" id="UP000198804">
    <property type="component" value="Unassembled WGS sequence"/>
</dbReference>
<dbReference type="EMBL" id="FOSV01000010">
    <property type="protein sequence ID" value="SFL18687.1"/>
    <property type="molecule type" value="Genomic_DNA"/>
</dbReference>
<reference evidence="4" key="1">
    <citation type="submission" date="2016-10" db="EMBL/GenBank/DDBJ databases">
        <authorList>
            <person name="Varghese N."/>
            <person name="Submissions S."/>
        </authorList>
    </citation>
    <scope>NUCLEOTIDE SEQUENCE [LARGE SCALE GENOMIC DNA]</scope>
    <source>
        <strain evidence="4">CGMCC 1.6474</strain>
    </source>
</reference>
<proteinExistence type="predicted"/>
<protein>
    <submittedName>
        <fullName evidence="3">ORF6N domain-containing protein</fullName>
    </submittedName>
</protein>
<evidence type="ECO:0000256" key="1">
    <source>
        <dbReference type="SAM" id="MobiDB-lite"/>
    </source>
</evidence>
<dbReference type="InterPro" id="IPR018873">
    <property type="entry name" value="KilA-N_DNA-bd_domain"/>
</dbReference>
<sequence>MARHNSSPPTVSIGGVDLSRIEFRGEQVVTFAQVDRVHERPEGTARRTFNDNRSRFVEGEDYTTEKLDVLRTAFPGAFPARGGGDVTLITKRGYLKLVKPMSDDRAWAVQGEMIDRYFAIERAAEMAPKAGNAEMARIARAREARLSFNGFLKICRMIGVTGNHAVLSADGATREMTGVSMLGLLKTPRLESDIGGAQITVTDIGRALGLSARETNKALIDHGFQTAFRDAKDRIVYEPTDKGREHGGRMAATGKKHHNGTPVTQLIWSTATTEALRGDLGTVTA</sequence>
<evidence type="ECO:0000313" key="4">
    <source>
        <dbReference type="Proteomes" id="UP000198804"/>
    </source>
</evidence>
<feature type="domain" description="KilA-N DNA-binding" evidence="2">
    <location>
        <begin position="21"/>
        <end position="99"/>
    </location>
</feature>
<accession>A0A1I4FP09</accession>
<evidence type="ECO:0000259" key="2">
    <source>
        <dbReference type="Pfam" id="PF10543"/>
    </source>
</evidence>
<evidence type="ECO:0000313" key="3">
    <source>
        <dbReference type="EMBL" id="SFL18687.1"/>
    </source>
</evidence>
<dbReference type="Pfam" id="PF10543">
    <property type="entry name" value="ORF6N"/>
    <property type="match status" value="1"/>
</dbReference>
<feature type="region of interest" description="Disordered" evidence="1">
    <location>
        <begin position="240"/>
        <end position="260"/>
    </location>
</feature>
<keyword evidence="4" id="KW-1185">Reference proteome</keyword>
<name>A0A1I4FP09_9HYPH</name>
<dbReference type="OrthoDB" id="7225519at2"/>
<dbReference type="AlphaFoldDB" id="A0A1I4FP09"/>
<organism evidence="3 4">
    <name type="scientific">Methylorubrum salsuginis</name>
    <dbReference type="NCBI Taxonomy" id="414703"/>
    <lineage>
        <taxon>Bacteria</taxon>
        <taxon>Pseudomonadati</taxon>
        <taxon>Pseudomonadota</taxon>
        <taxon>Alphaproteobacteria</taxon>
        <taxon>Hyphomicrobiales</taxon>
        <taxon>Methylobacteriaceae</taxon>
        <taxon>Methylorubrum</taxon>
    </lineage>
</organism>
<dbReference type="STRING" id="414703.SAMN04488125_110103"/>